<feature type="transmembrane region" description="Helical" evidence="1">
    <location>
        <begin position="191"/>
        <end position="213"/>
    </location>
</feature>
<dbReference type="EMBL" id="JBIENY010000126">
    <property type="protein sequence ID" value="MFG6295369.1"/>
    <property type="molecule type" value="Genomic_DNA"/>
</dbReference>
<keyword evidence="1" id="KW-0812">Transmembrane</keyword>
<evidence type="ECO:0000313" key="5">
    <source>
        <dbReference type="Proteomes" id="UP001605990"/>
    </source>
</evidence>
<dbReference type="AlphaFoldDB" id="A0AAX3ZQB2"/>
<sequence length="265" mass="27174">MTTTATAPKLVGPVKGGGFKGAVAFEWTKFWSVRATWWNLTVGLLLTVGFAAMVGASADASAKKGVDVTMPAPHHASQAFLISQLAIVVLATLALTSEYSSGSIRTTLQSVPKRGRMLRCKTLVIGAVVVAAGFVFSLLGTLVAAPLMGEHGDYTGGQLLGTALGAGVYLGLLAVMAIGLGTVLRSAAGTITTLIMVLLALPQLMGVVGAKWLETASDYMPSVAGTVLLTQDSDPYGGGVALLVLVLWALAAYVAGSAVLRRRDA</sequence>
<organism evidence="3 4">
    <name type="scientific">Streptomyces rochei</name>
    <name type="common">Streptomyces parvullus</name>
    <dbReference type="NCBI Taxonomy" id="1928"/>
    <lineage>
        <taxon>Bacteria</taxon>
        <taxon>Bacillati</taxon>
        <taxon>Actinomycetota</taxon>
        <taxon>Actinomycetes</taxon>
        <taxon>Kitasatosporales</taxon>
        <taxon>Streptomycetaceae</taxon>
        <taxon>Streptomyces</taxon>
        <taxon>Streptomyces rochei group</taxon>
    </lineage>
</organism>
<dbReference type="RefSeq" id="WP_037821529.1">
    <property type="nucleotide sequence ID" value="NZ_CP121271.1"/>
</dbReference>
<evidence type="ECO:0000313" key="4">
    <source>
        <dbReference type="Proteomes" id="UP001231701"/>
    </source>
</evidence>
<accession>A0AAX3ZQB2</accession>
<feature type="transmembrane region" description="Helical" evidence="1">
    <location>
        <begin position="236"/>
        <end position="260"/>
    </location>
</feature>
<protein>
    <submittedName>
        <fullName evidence="3">ABC transporter permease</fullName>
    </submittedName>
</protein>
<name>A0AAX3ZQB2_STRRO</name>
<feature type="transmembrane region" description="Helical" evidence="1">
    <location>
        <begin position="159"/>
        <end position="184"/>
    </location>
</feature>
<evidence type="ECO:0000313" key="3">
    <source>
        <dbReference type="EMBL" id="WMC89397.1"/>
    </source>
</evidence>
<reference evidence="3" key="1">
    <citation type="submission" date="2023-03" db="EMBL/GenBank/DDBJ databases">
        <title>Borrelidin-producing and root-colonizing Streptomyces rochei is a potent biopesticide for soil-borne oomycete-caused plant diseases.</title>
        <authorList>
            <person name="Zhou D."/>
            <person name="Wang X."/>
            <person name="Navarro-Munoz J.C."/>
            <person name="Li W."/>
            <person name="Li J."/>
            <person name="Jiu M."/>
            <person name="Deng S."/>
            <person name="Ye Y."/>
            <person name="Daly P."/>
            <person name="Wei L."/>
        </authorList>
    </citation>
    <scope>NUCLEOTIDE SEQUENCE</scope>
    <source>
        <strain evidence="3">JK1</strain>
    </source>
</reference>
<keyword evidence="5" id="KW-1185">Reference proteome</keyword>
<feature type="transmembrane region" description="Helical" evidence="1">
    <location>
        <begin position="76"/>
        <end position="95"/>
    </location>
</feature>
<feature type="transmembrane region" description="Helical" evidence="1">
    <location>
        <begin position="37"/>
        <end position="56"/>
    </location>
</feature>
<proteinExistence type="predicted"/>
<dbReference type="Proteomes" id="UP001605990">
    <property type="component" value="Unassembled WGS sequence"/>
</dbReference>
<feature type="transmembrane region" description="Helical" evidence="1">
    <location>
        <begin position="123"/>
        <end position="147"/>
    </location>
</feature>
<dbReference type="GeneID" id="90946163"/>
<dbReference type="Proteomes" id="UP001231701">
    <property type="component" value="Chromosome"/>
</dbReference>
<evidence type="ECO:0000256" key="1">
    <source>
        <dbReference type="SAM" id="Phobius"/>
    </source>
</evidence>
<evidence type="ECO:0000313" key="2">
    <source>
        <dbReference type="EMBL" id="MFG6295369.1"/>
    </source>
</evidence>
<dbReference type="EMBL" id="CP121271">
    <property type="protein sequence ID" value="WMC89397.1"/>
    <property type="molecule type" value="Genomic_DNA"/>
</dbReference>
<gene>
    <name evidence="2" type="ORF">ACGU38_08360</name>
    <name evidence="3" type="ORF">P7W03_29025</name>
</gene>
<keyword evidence="1" id="KW-0472">Membrane</keyword>
<reference evidence="2 5" key="2">
    <citation type="submission" date="2024-10" db="EMBL/GenBank/DDBJ databases">
        <title>Draft genome assembly of a novel steroid transforming actinomycete isolated from African clawed frog Xenopus laevis.</title>
        <authorList>
            <person name="Bragin E."/>
            <person name="Kollerov V."/>
            <person name="Donova M.V."/>
        </authorList>
    </citation>
    <scope>NUCLEOTIDE SEQUENCE [LARGE SCALE GENOMIC DNA]</scope>
    <source>
        <strain evidence="2 5">MTOC-St3</strain>
    </source>
</reference>
<keyword evidence="1" id="KW-1133">Transmembrane helix</keyword>